<dbReference type="Proteomes" id="UP001271007">
    <property type="component" value="Unassembled WGS sequence"/>
</dbReference>
<sequence>MASRTPSTLRTGLLSSRLLSRSTITSSRRLASSSQQPDRPDLSPSERDKSRHDIVVDNQENVKSGFDSWASDASGTAFSRENMGPEEHRENARKESEEMRKGSNPLDVSPANQEVSQVRDALKEGLGTDSPNSFNQSKGGSPMKGAAGKKYEKESEMKGQGSNQGSRTQQSGREPTVSVWGNR</sequence>
<dbReference type="AlphaFoldDB" id="A0AAJ0GB93"/>
<evidence type="ECO:0000256" key="1">
    <source>
        <dbReference type="SAM" id="MobiDB-lite"/>
    </source>
</evidence>
<feature type="compositionally biased region" description="Polar residues" evidence="1">
    <location>
        <begin position="129"/>
        <end position="139"/>
    </location>
</feature>
<name>A0AAJ0GB93_9PEZI</name>
<reference evidence="2" key="1">
    <citation type="submission" date="2023-04" db="EMBL/GenBank/DDBJ databases">
        <title>Black Yeasts Isolated from many extreme environments.</title>
        <authorList>
            <person name="Coleine C."/>
            <person name="Stajich J.E."/>
            <person name="Selbmann L."/>
        </authorList>
    </citation>
    <scope>NUCLEOTIDE SEQUENCE</scope>
    <source>
        <strain evidence="2">CCFEE 5312</strain>
    </source>
</reference>
<evidence type="ECO:0000313" key="3">
    <source>
        <dbReference type="Proteomes" id="UP001271007"/>
    </source>
</evidence>
<comment type="caution">
    <text evidence="2">The sequence shown here is derived from an EMBL/GenBank/DDBJ whole genome shotgun (WGS) entry which is preliminary data.</text>
</comment>
<proteinExistence type="predicted"/>
<dbReference type="EMBL" id="JAWDJX010000050">
    <property type="protein sequence ID" value="KAK3048303.1"/>
    <property type="molecule type" value="Genomic_DNA"/>
</dbReference>
<protein>
    <submittedName>
        <fullName evidence="2">Uncharacterized protein</fullName>
    </submittedName>
</protein>
<organism evidence="2 3">
    <name type="scientific">Extremus antarcticus</name>
    <dbReference type="NCBI Taxonomy" id="702011"/>
    <lineage>
        <taxon>Eukaryota</taxon>
        <taxon>Fungi</taxon>
        <taxon>Dikarya</taxon>
        <taxon>Ascomycota</taxon>
        <taxon>Pezizomycotina</taxon>
        <taxon>Dothideomycetes</taxon>
        <taxon>Dothideomycetidae</taxon>
        <taxon>Mycosphaerellales</taxon>
        <taxon>Extremaceae</taxon>
        <taxon>Extremus</taxon>
    </lineage>
</organism>
<feature type="compositionally biased region" description="Polar residues" evidence="1">
    <location>
        <begin position="160"/>
        <end position="183"/>
    </location>
</feature>
<keyword evidence="3" id="KW-1185">Reference proteome</keyword>
<feature type="compositionally biased region" description="Basic and acidic residues" evidence="1">
    <location>
        <begin position="38"/>
        <end position="55"/>
    </location>
</feature>
<feature type="region of interest" description="Disordered" evidence="1">
    <location>
        <begin position="1"/>
        <end position="183"/>
    </location>
</feature>
<accession>A0AAJ0GB93</accession>
<evidence type="ECO:0000313" key="2">
    <source>
        <dbReference type="EMBL" id="KAK3048303.1"/>
    </source>
</evidence>
<feature type="compositionally biased region" description="Basic and acidic residues" evidence="1">
    <location>
        <begin position="83"/>
        <end position="101"/>
    </location>
</feature>
<feature type="compositionally biased region" description="Low complexity" evidence="1">
    <location>
        <begin position="1"/>
        <end position="34"/>
    </location>
</feature>
<gene>
    <name evidence="2" type="ORF">LTR09_010296</name>
</gene>